<dbReference type="RefSeq" id="WP_097278289.1">
    <property type="nucleotide sequence ID" value="NZ_OCNJ01000002.1"/>
</dbReference>
<organism evidence="2 3">
    <name type="scientific">Caenispirillum bisanense</name>
    <dbReference type="NCBI Taxonomy" id="414052"/>
    <lineage>
        <taxon>Bacteria</taxon>
        <taxon>Pseudomonadati</taxon>
        <taxon>Pseudomonadota</taxon>
        <taxon>Alphaproteobacteria</taxon>
        <taxon>Rhodospirillales</taxon>
        <taxon>Novispirillaceae</taxon>
        <taxon>Caenispirillum</taxon>
    </lineage>
</organism>
<keyword evidence="1" id="KW-0812">Transmembrane</keyword>
<evidence type="ECO:0000256" key="1">
    <source>
        <dbReference type="SAM" id="Phobius"/>
    </source>
</evidence>
<name>A0A286GB22_9PROT</name>
<sequence>MRSLPWTLTAVGIATALGLWAVTLGFAALLPRGTAVPMVAADLIAGVAFSLVLFGGLGHLLGRILRGTRRER</sequence>
<reference evidence="2 3" key="1">
    <citation type="submission" date="2017-09" db="EMBL/GenBank/DDBJ databases">
        <authorList>
            <person name="Ehlers B."/>
            <person name="Leendertz F.H."/>
        </authorList>
    </citation>
    <scope>NUCLEOTIDE SEQUENCE [LARGE SCALE GENOMIC DNA]</scope>
    <source>
        <strain evidence="2 3">USBA 140</strain>
    </source>
</reference>
<keyword evidence="1" id="KW-1133">Transmembrane helix</keyword>
<dbReference type="Proteomes" id="UP000219621">
    <property type="component" value="Unassembled WGS sequence"/>
</dbReference>
<feature type="transmembrane region" description="Helical" evidence="1">
    <location>
        <begin position="43"/>
        <end position="62"/>
    </location>
</feature>
<dbReference type="EMBL" id="OCNJ01000002">
    <property type="protein sequence ID" value="SOD92678.1"/>
    <property type="molecule type" value="Genomic_DNA"/>
</dbReference>
<keyword evidence="3" id="KW-1185">Reference proteome</keyword>
<protein>
    <submittedName>
        <fullName evidence="2">Uncharacterized protein</fullName>
    </submittedName>
</protein>
<dbReference type="AlphaFoldDB" id="A0A286GB22"/>
<accession>A0A286GB22</accession>
<gene>
    <name evidence="2" type="ORF">SAMN05421508_102555</name>
</gene>
<keyword evidence="1" id="KW-0472">Membrane</keyword>
<proteinExistence type="predicted"/>
<evidence type="ECO:0000313" key="3">
    <source>
        <dbReference type="Proteomes" id="UP000219621"/>
    </source>
</evidence>
<evidence type="ECO:0000313" key="2">
    <source>
        <dbReference type="EMBL" id="SOD92678.1"/>
    </source>
</evidence>